<accession>A0ABV8TYD5</accession>
<dbReference type="PROSITE" id="PS50893">
    <property type="entry name" value="ABC_TRANSPORTER_2"/>
    <property type="match status" value="1"/>
</dbReference>
<sequence length="270" mass="28820">MITLNNVSKRFGEVTALDGVDLTVERGEVFGILGRSGAGKSTLLRLLNRLADPDEGVVSVDGTDLAGLSGRALREQRRKSAMIFQHFNLLSNRTALSNVSLPLRLENTLILSRRARATERERALELLERVGLSDKAKAYPGQLSGGQRQRLAIARALATEPEILLSDEATSALDAETTDEILTLLQGLNEDLGLTIVLITHELEVIAQICHRAAVMETGRVVETGRVADLLADPGSRLGSGARRAAERLLGGKGGADASVLAGTAAEEVR</sequence>
<dbReference type="Gene3D" id="3.40.50.300">
    <property type="entry name" value="P-loop containing nucleotide triphosphate hydrolases"/>
    <property type="match status" value="1"/>
</dbReference>
<evidence type="ECO:0000256" key="1">
    <source>
        <dbReference type="ARBA" id="ARBA00022448"/>
    </source>
</evidence>
<name>A0ABV8TYD5_9ACTN</name>
<dbReference type="PANTHER" id="PTHR43166">
    <property type="entry name" value="AMINO ACID IMPORT ATP-BINDING PROTEIN"/>
    <property type="match status" value="1"/>
</dbReference>
<feature type="domain" description="ABC transporter" evidence="8">
    <location>
        <begin position="2"/>
        <end position="243"/>
    </location>
</feature>
<keyword evidence="7" id="KW-0472">Membrane</keyword>
<proteinExistence type="predicted"/>
<evidence type="ECO:0000256" key="5">
    <source>
        <dbReference type="ARBA" id="ARBA00022967"/>
    </source>
</evidence>
<evidence type="ECO:0000313" key="10">
    <source>
        <dbReference type="Proteomes" id="UP001595823"/>
    </source>
</evidence>
<dbReference type="SMART" id="SM00382">
    <property type="entry name" value="AAA"/>
    <property type="match status" value="1"/>
</dbReference>
<keyword evidence="5" id="KW-1278">Translocase</keyword>
<keyword evidence="10" id="KW-1185">Reference proteome</keyword>
<dbReference type="InterPro" id="IPR027417">
    <property type="entry name" value="P-loop_NTPase"/>
</dbReference>
<keyword evidence="2" id="KW-1003">Cell membrane</keyword>
<dbReference type="Proteomes" id="UP001595823">
    <property type="component" value="Unassembled WGS sequence"/>
</dbReference>
<protein>
    <submittedName>
        <fullName evidence="9">Methionine ABC transporter ATP-binding protein</fullName>
    </submittedName>
</protein>
<dbReference type="RefSeq" id="WP_380620362.1">
    <property type="nucleotide sequence ID" value="NZ_JBHSDK010000013.1"/>
</dbReference>
<evidence type="ECO:0000313" key="9">
    <source>
        <dbReference type="EMBL" id="MFC4335479.1"/>
    </source>
</evidence>
<reference evidence="10" key="1">
    <citation type="journal article" date="2019" name="Int. J. Syst. Evol. Microbiol.">
        <title>The Global Catalogue of Microorganisms (GCM) 10K type strain sequencing project: providing services to taxonomists for standard genome sequencing and annotation.</title>
        <authorList>
            <consortium name="The Broad Institute Genomics Platform"/>
            <consortium name="The Broad Institute Genome Sequencing Center for Infectious Disease"/>
            <person name="Wu L."/>
            <person name="Ma J."/>
        </authorList>
    </citation>
    <scope>NUCLEOTIDE SEQUENCE [LARGE SCALE GENOMIC DNA]</scope>
    <source>
        <strain evidence="10">IBRC-M 10908</strain>
    </source>
</reference>
<evidence type="ECO:0000256" key="3">
    <source>
        <dbReference type="ARBA" id="ARBA00022741"/>
    </source>
</evidence>
<evidence type="ECO:0000256" key="2">
    <source>
        <dbReference type="ARBA" id="ARBA00022475"/>
    </source>
</evidence>
<evidence type="ECO:0000256" key="7">
    <source>
        <dbReference type="ARBA" id="ARBA00023136"/>
    </source>
</evidence>
<keyword evidence="4 9" id="KW-0067">ATP-binding</keyword>
<gene>
    <name evidence="9" type="ORF">ACFPET_09740</name>
</gene>
<keyword evidence="6" id="KW-0029">Amino-acid transport</keyword>
<dbReference type="InterPro" id="IPR003439">
    <property type="entry name" value="ABC_transporter-like_ATP-bd"/>
</dbReference>
<organism evidence="9 10">
    <name type="scientific">Salininema proteolyticum</name>
    <dbReference type="NCBI Taxonomy" id="1607685"/>
    <lineage>
        <taxon>Bacteria</taxon>
        <taxon>Bacillati</taxon>
        <taxon>Actinomycetota</taxon>
        <taxon>Actinomycetes</taxon>
        <taxon>Glycomycetales</taxon>
        <taxon>Glycomycetaceae</taxon>
        <taxon>Salininema</taxon>
    </lineage>
</organism>
<dbReference type="InterPro" id="IPR017871">
    <property type="entry name" value="ABC_transporter-like_CS"/>
</dbReference>
<dbReference type="SUPFAM" id="SSF52540">
    <property type="entry name" value="P-loop containing nucleoside triphosphate hydrolases"/>
    <property type="match status" value="1"/>
</dbReference>
<dbReference type="PROSITE" id="PS00211">
    <property type="entry name" value="ABC_TRANSPORTER_1"/>
    <property type="match status" value="1"/>
</dbReference>
<evidence type="ECO:0000256" key="4">
    <source>
        <dbReference type="ARBA" id="ARBA00022840"/>
    </source>
</evidence>
<dbReference type="InterPro" id="IPR050086">
    <property type="entry name" value="MetN_ABC_transporter-like"/>
</dbReference>
<dbReference type="InterPro" id="IPR003593">
    <property type="entry name" value="AAA+_ATPase"/>
</dbReference>
<evidence type="ECO:0000256" key="6">
    <source>
        <dbReference type="ARBA" id="ARBA00022970"/>
    </source>
</evidence>
<keyword evidence="3" id="KW-0547">Nucleotide-binding</keyword>
<dbReference type="Pfam" id="PF00005">
    <property type="entry name" value="ABC_tran"/>
    <property type="match status" value="1"/>
</dbReference>
<evidence type="ECO:0000259" key="8">
    <source>
        <dbReference type="PROSITE" id="PS50893"/>
    </source>
</evidence>
<dbReference type="EMBL" id="JBHSDK010000013">
    <property type="protein sequence ID" value="MFC4335479.1"/>
    <property type="molecule type" value="Genomic_DNA"/>
</dbReference>
<comment type="caution">
    <text evidence="9">The sequence shown here is derived from an EMBL/GenBank/DDBJ whole genome shotgun (WGS) entry which is preliminary data.</text>
</comment>
<dbReference type="GO" id="GO:0005524">
    <property type="term" value="F:ATP binding"/>
    <property type="evidence" value="ECO:0007669"/>
    <property type="project" value="UniProtKB-KW"/>
</dbReference>
<keyword evidence="1" id="KW-0813">Transport</keyword>
<dbReference type="PANTHER" id="PTHR43166:SF30">
    <property type="entry name" value="METHIONINE IMPORT ATP-BINDING PROTEIN METN"/>
    <property type="match status" value="1"/>
</dbReference>